<evidence type="ECO:0000313" key="3">
    <source>
        <dbReference type="EMBL" id="OSD03816.1"/>
    </source>
</evidence>
<dbReference type="SMART" id="SM00036">
    <property type="entry name" value="CNH"/>
    <property type="match status" value="1"/>
</dbReference>
<proteinExistence type="predicted"/>
<evidence type="ECO:0000259" key="2">
    <source>
        <dbReference type="PROSITE" id="PS50219"/>
    </source>
</evidence>
<evidence type="ECO:0000313" key="4">
    <source>
        <dbReference type="Proteomes" id="UP000193067"/>
    </source>
</evidence>
<sequence>MTKQKGSGPSTKYAIWRSPVRTELLSLESLPVRPVQRSNTLSRMMRTGRSDSPGRISPDPALSFEPGSDIYYPLSFNCHGKHGASYTLYASTIEVRNEWRRKMLHAISARKASQESSSIFRLETISASTTLSHEGPAHHSGQITGRASCTLPFGTTDGRRYFAIGSEDGVWIGMPHHPSSFQRVIPVKMVTQIAFLAEFGLLVVLADRIVHAIDIESVVPSPARDAEQPVFGLQRISNPQTPIHFFSVGRLGGETFIISKKRKALDSVFKILKVSRPVDEHSPPTIKDSGDFFLPSDTHDLLFLKTKVCILCTRGFEIMDLSDFSSATIPLEEDLQQNGKRPGANRPIAMHRIREDEFLLCYDGTSTLPHVKFGLYVDKRGAPSRSPPIIEWEGVAAYSAWHAPYVVLFHDSFIEVRHVESGRLAQIISGHDIRCVWDGRGVVPTEHVPFGYDDFDDPRTPRIHAVLDHSDAPSGVSQIHNLGKRQRIVELVPTDRLVTPGTRYSPSLLSVADTLPPYTP</sequence>
<dbReference type="InterPro" id="IPR052233">
    <property type="entry name" value="Rho-type_GEFs"/>
</dbReference>
<dbReference type="OrthoDB" id="2272012at2759"/>
<dbReference type="InterPro" id="IPR001180">
    <property type="entry name" value="CNH_dom"/>
</dbReference>
<protein>
    <submittedName>
        <fullName evidence="3">CNH-domain-containing protein</fullName>
    </submittedName>
</protein>
<reference evidence="3 4" key="1">
    <citation type="journal article" date="2015" name="Biotechnol. Biofuels">
        <title>Enhanced degradation of softwood versus hardwood by the white-rot fungus Pycnoporus coccineus.</title>
        <authorList>
            <person name="Couturier M."/>
            <person name="Navarro D."/>
            <person name="Chevret D."/>
            <person name="Henrissat B."/>
            <person name="Piumi F."/>
            <person name="Ruiz-Duenas F.J."/>
            <person name="Martinez A.T."/>
            <person name="Grigoriev I.V."/>
            <person name="Riley R."/>
            <person name="Lipzen A."/>
            <person name="Berrin J.G."/>
            <person name="Master E.R."/>
            <person name="Rosso M.N."/>
        </authorList>
    </citation>
    <scope>NUCLEOTIDE SEQUENCE [LARGE SCALE GENOMIC DNA]</scope>
    <source>
        <strain evidence="3 4">BRFM310</strain>
    </source>
</reference>
<keyword evidence="4" id="KW-1185">Reference proteome</keyword>
<dbReference type="GO" id="GO:0005085">
    <property type="term" value="F:guanyl-nucleotide exchange factor activity"/>
    <property type="evidence" value="ECO:0007669"/>
    <property type="project" value="UniProtKB-KW"/>
</dbReference>
<dbReference type="PANTHER" id="PTHR46572">
    <property type="entry name" value="RHO1 GDP-GTP EXCHANGE PROTEIN 1-RELATED"/>
    <property type="match status" value="1"/>
</dbReference>
<dbReference type="Proteomes" id="UP000193067">
    <property type="component" value="Unassembled WGS sequence"/>
</dbReference>
<dbReference type="AlphaFoldDB" id="A0A1Y2IRR7"/>
<feature type="domain" description="CNH" evidence="2">
    <location>
        <begin position="144"/>
        <end position="443"/>
    </location>
</feature>
<dbReference type="Pfam" id="PF00780">
    <property type="entry name" value="CNH"/>
    <property type="match status" value="1"/>
</dbReference>
<dbReference type="PANTHER" id="PTHR46572:SF1">
    <property type="entry name" value="RHO1 GUANINE NUCLEOTIDE EXCHANGE FACTOR TUS1"/>
    <property type="match status" value="1"/>
</dbReference>
<keyword evidence="1" id="KW-0344">Guanine-nucleotide releasing factor</keyword>
<evidence type="ECO:0000256" key="1">
    <source>
        <dbReference type="ARBA" id="ARBA00022658"/>
    </source>
</evidence>
<name>A0A1Y2IRR7_TRAC3</name>
<organism evidence="3 4">
    <name type="scientific">Trametes coccinea (strain BRFM310)</name>
    <name type="common">Pycnoporus coccineus</name>
    <dbReference type="NCBI Taxonomy" id="1353009"/>
    <lineage>
        <taxon>Eukaryota</taxon>
        <taxon>Fungi</taxon>
        <taxon>Dikarya</taxon>
        <taxon>Basidiomycota</taxon>
        <taxon>Agaricomycotina</taxon>
        <taxon>Agaricomycetes</taxon>
        <taxon>Polyporales</taxon>
        <taxon>Polyporaceae</taxon>
        <taxon>Trametes</taxon>
    </lineage>
</organism>
<dbReference type="Gene3D" id="2.30.29.30">
    <property type="entry name" value="Pleckstrin-homology domain (PH domain)/Phosphotyrosine-binding domain (PTB)"/>
    <property type="match status" value="1"/>
</dbReference>
<dbReference type="InterPro" id="IPR011993">
    <property type="entry name" value="PH-like_dom_sf"/>
</dbReference>
<dbReference type="PROSITE" id="PS50219">
    <property type="entry name" value="CNH"/>
    <property type="match status" value="1"/>
</dbReference>
<dbReference type="EMBL" id="KZ084099">
    <property type="protein sequence ID" value="OSD03816.1"/>
    <property type="molecule type" value="Genomic_DNA"/>
</dbReference>
<gene>
    <name evidence="3" type="ORF">PYCCODRAFT_1365106</name>
</gene>
<accession>A0A1Y2IRR7</accession>
<dbReference type="STRING" id="1353009.A0A1Y2IRR7"/>